<keyword evidence="1" id="KW-0472">Membrane</keyword>
<feature type="transmembrane region" description="Helical" evidence="1">
    <location>
        <begin position="6"/>
        <end position="24"/>
    </location>
</feature>
<organism evidence="2">
    <name type="scientific">Rhizophora mucronata</name>
    <name type="common">Asiatic mangrove</name>
    <dbReference type="NCBI Taxonomy" id="61149"/>
    <lineage>
        <taxon>Eukaryota</taxon>
        <taxon>Viridiplantae</taxon>
        <taxon>Streptophyta</taxon>
        <taxon>Embryophyta</taxon>
        <taxon>Tracheophyta</taxon>
        <taxon>Spermatophyta</taxon>
        <taxon>Magnoliopsida</taxon>
        <taxon>eudicotyledons</taxon>
        <taxon>Gunneridae</taxon>
        <taxon>Pentapetalae</taxon>
        <taxon>rosids</taxon>
        <taxon>fabids</taxon>
        <taxon>Malpighiales</taxon>
        <taxon>Rhizophoraceae</taxon>
        <taxon>Rhizophora</taxon>
    </lineage>
</organism>
<proteinExistence type="predicted"/>
<accession>A0A2P2Q6Z5</accession>
<protein>
    <submittedName>
        <fullName evidence="2">Uncharacterized protein</fullName>
    </submittedName>
</protein>
<dbReference type="AlphaFoldDB" id="A0A2P2Q6Z5"/>
<keyword evidence="1" id="KW-0812">Transmembrane</keyword>
<sequence>MHASNVDPASCLLLSAFSAFCILYQHILKDGLMLFDFLKPVIFFHSRVWEITL</sequence>
<reference evidence="2" key="1">
    <citation type="submission" date="2018-02" db="EMBL/GenBank/DDBJ databases">
        <title>Rhizophora mucronata_Transcriptome.</title>
        <authorList>
            <person name="Meera S.P."/>
            <person name="Sreeshan A."/>
            <person name="Augustine A."/>
        </authorList>
    </citation>
    <scope>NUCLEOTIDE SEQUENCE</scope>
    <source>
        <tissue evidence="2">Leaf</tissue>
    </source>
</reference>
<dbReference type="EMBL" id="GGEC01082268">
    <property type="protein sequence ID" value="MBX62752.1"/>
    <property type="molecule type" value="Transcribed_RNA"/>
</dbReference>
<evidence type="ECO:0000256" key="1">
    <source>
        <dbReference type="SAM" id="Phobius"/>
    </source>
</evidence>
<name>A0A2P2Q6Z5_RHIMU</name>
<keyword evidence="1" id="KW-1133">Transmembrane helix</keyword>
<evidence type="ECO:0000313" key="2">
    <source>
        <dbReference type="EMBL" id="MBX62752.1"/>
    </source>
</evidence>